<evidence type="ECO:0000313" key="2">
    <source>
        <dbReference type="Proteomes" id="UP001056120"/>
    </source>
</evidence>
<dbReference type="EMBL" id="CM042024">
    <property type="protein sequence ID" value="KAI3810363.1"/>
    <property type="molecule type" value="Genomic_DNA"/>
</dbReference>
<evidence type="ECO:0000313" key="1">
    <source>
        <dbReference type="EMBL" id="KAI3810363.1"/>
    </source>
</evidence>
<accession>A0ACB9IS69</accession>
<gene>
    <name evidence="1" type="ORF">L1987_19975</name>
</gene>
<name>A0ACB9IS69_9ASTR</name>
<protein>
    <submittedName>
        <fullName evidence="1">Uncharacterized protein</fullName>
    </submittedName>
</protein>
<reference evidence="1 2" key="2">
    <citation type="journal article" date="2022" name="Mol. Ecol. Resour.">
        <title>The genomes of chicory, endive, great burdock and yacon provide insights into Asteraceae paleo-polyploidization history and plant inulin production.</title>
        <authorList>
            <person name="Fan W."/>
            <person name="Wang S."/>
            <person name="Wang H."/>
            <person name="Wang A."/>
            <person name="Jiang F."/>
            <person name="Liu H."/>
            <person name="Zhao H."/>
            <person name="Xu D."/>
            <person name="Zhang Y."/>
        </authorList>
    </citation>
    <scope>NUCLEOTIDE SEQUENCE [LARGE SCALE GENOMIC DNA]</scope>
    <source>
        <strain evidence="2">cv. Yunnan</strain>
        <tissue evidence="1">Leaves</tissue>
    </source>
</reference>
<comment type="caution">
    <text evidence="1">The sequence shown here is derived from an EMBL/GenBank/DDBJ whole genome shotgun (WGS) entry which is preliminary data.</text>
</comment>
<sequence length="980" mass="108739">MAQSLELLLLQFLMPDNEARRKAEDQIKRLVRDPQVVPQLIDHIRSAKTPNVRQLSAVLLRKKITGHWHKLPDELRQLVKQSLIESILTEYSPSVRRASANVVSIIAKCAVPGGEWPDLLPFIFQCSQSAQEDLREVGLLLFSSLTETIGDSFQPYFADLKLLLLKCLQDEISDVRIAALKAVGAFLESTHDESQVVKFCEYIPGILNYSKKCLSSGDEDIAIIAFEIFDELIESPAPLPGESIKAIVKFSLEVCSSSNIEISTRHQGIQIISWLAKYRSSSLKKHQLIIPILQIMCPLLTEATSSDLDDDLSPDRAAAEVLDTMSVTLPNHVFPPIFEFASENSRNVDPKFREASIMVLGLISEGCLELIKEKLEPVLHVVLEGLRDPEQVVRGSASFALGQFAEYLQPEIISHYEKILPHILRSLQDASDDVKEKSYYALAAFCENMHEEIAPFFDTLLGKLLASLQYSPRILQETCLSAISSVVFAADRAFIPYADRVLELMKPFMVLTNEEDLRCRARATELVGIVAVIVGREKMEPILPPFIGAAVFGYGLECSELREHTHGFFSNVTEILEDGMVRYLPHVVPLAFSSCYLDDGPAVDINDSDEDEDEDEDVVGLGSVSSDDEAQDEPKVGNISIRTEVLDEKAAATQALGLFALHTKSAYAPYLEESLMIMMKHSIYFHEDVRLQAITGLKHILTAARFFLQGHNVRAFHYASSLLEKHSLLHLLSYFMDGASKIKQFIDIARLVESTLVLLQQMSACQQVKCDSDIKVYDPGQNEVLMDAVTDLLPAFAKAMGSNFEPIFAILFTPLMEFTKGSSSPKDWTMVVACLAEVAQNMGAPISGYVNPLMPFVLKELASPSATNRRNAAFCVGELCQNGGDCSLKYFDDALQCLYPLFEESEPDDAVRDNAAGAVARMIMAHQHSIPLNQVLPMLLKVLPLKEDHGESVPVYTCICNLVLSSNSQLWLSAATASEN</sequence>
<keyword evidence="2" id="KW-1185">Reference proteome</keyword>
<dbReference type="Proteomes" id="UP001056120">
    <property type="component" value="Linkage Group LG07"/>
</dbReference>
<proteinExistence type="predicted"/>
<organism evidence="1 2">
    <name type="scientific">Smallanthus sonchifolius</name>
    <dbReference type="NCBI Taxonomy" id="185202"/>
    <lineage>
        <taxon>Eukaryota</taxon>
        <taxon>Viridiplantae</taxon>
        <taxon>Streptophyta</taxon>
        <taxon>Embryophyta</taxon>
        <taxon>Tracheophyta</taxon>
        <taxon>Spermatophyta</taxon>
        <taxon>Magnoliopsida</taxon>
        <taxon>eudicotyledons</taxon>
        <taxon>Gunneridae</taxon>
        <taxon>Pentapetalae</taxon>
        <taxon>asterids</taxon>
        <taxon>campanulids</taxon>
        <taxon>Asterales</taxon>
        <taxon>Asteraceae</taxon>
        <taxon>Asteroideae</taxon>
        <taxon>Heliantheae alliance</taxon>
        <taxon>Millerieae</taxon>
        <taxon>Smallanthus</taxon>
    </lineage>
</organism>
<reference evidence="2" key="1">
    <citation type="journal article" date="2022" name="Mol. Ecol. Resour.">
        <title>The genomes of chicory, endive, great burdock and yacon provide insights into Asteraceae palaeo-polyploidization history and plant inulin production.</title>
        <authorList>
            <person name="Fan W."/>
            <person name="Wang S."/>
            <person name="Wang H."/>
            <person name="Wang A."/>
            <person name="Jiang F."/>
            <person name="Liu H."/>
            <person name="Zhao H."/>
            <person name="Xu D."/>
            <person name="Zhang Y."/>
        </authorList>
    </citation>
    <scope>NUCLEOTIDE SEQUENCE [LARGE SCALE GENOMIC DNA]</scope>
    <source>
        <strain evidence="2">cv. Yunnan</strain>
    </source>
</reference>